<accession>A0ABD0K600</accession>
<gene>
    <name evidence="2" type="ORF">BaRGS_00026022</name>
</gene>
<evidence type="ECO:0000313" key="3">
    <source>
        <dbReference type="Proteomes" id="UP001519460"/>
    </source>
</evidence>
<dbReference type="Proteomes" id="UP001519460">
    <property type="component" value="Unassembled WGS sequence"/>
</dbReference>
<sequence length="144" mass="16143">MAFGLALLVTLALLCGTSSMDLSRREGDGQAPAPLDFQTEYYKITALMFNEQIKAFKCLANLWFKDPSPPIPGMDPTPVTTTASPIPQVTGAPAAMSMMKRGRQPPQPQILPWQVDVINHLLDKYDEAYDDFRYCEDMTRRQSQ</sequence>
<dbReference type="AlphaFoldDB" id="A0ABD0K600"/>
<protein>
    <submittedName>
        <fullName evidence="2">Uncharacterized protein</fullName>
    </submittedName>
</protein>
<reference evidence="2 3" key="1">
    <citation type="journal article" date="2023" name="Sci. Data">
        <title>Genome assembly of the Korean intertidal mud-creeper Batillaria attramentaria.</title>
        <authorList>
            <person name="Patra A.K."/>
            <person name="Ho P.T."/>
            <person name="Jun S."/>
            <person name="Lee S.J."/>
            <person name="Kim Y."/>
            <person name="Won Y.J."/>
        </authorList>
    </citation>
    <scope>NUCLEOTIDE SEQUENCE [LARGE SCALE GENOMIC DNA]</scope>
    <source>
        <strain evidence="2">Wonlab-2016</strain>
    </source>
</reference>
<feature type="signal peptide" evidence="1">
    <location>
        <begin position="1"/>
        <end position="19"/>
    </location>
</feature>
<keyword evidence="3" id="KW-1185">Reference proteome</keyword>
<keyword evidence="1" id="KW-0732">Signal</keyword>
<comment type="caution">
    <text evidence="2">The sequence shown here is derived from an EMBL/GenBank/DDBJ whole genome shotgun (WGS) entry which is preliminary data.</text>
</comment>
<evidence type="ECO:0000256" key="1">
    <source>
        <dbReference type="SAM" id="SignalP"/>
    </source>
</evidence>
<feature type="chain" id="PRO_5044762712" evidence="1">
    <location>
        <begin position="20"/>
        <end position="144"/>
    </location>
</feature>
<dbReference type="EMBL" id="JACVVK020000239">
    <property type="protein sequence ID" value="KAK7482724.1"/>
    <property type="molecule type" value="Genomic_DNA"/>
</dbReference>
<name>A0ABD0K600_9CAEN</name>
<evidence type="ECO:0000313" key="2">
    <source>
        <dbReference type="EMBL" id="KAK7482724.1"/>
    </source>
</evidence>
<organism evidence="2 3">
    <name type="scientific">Batillaria attramentaria</name>
    <dbReference type="NCBI Taxonomy" id="370345"/>
    <lineage>
        <taxon>Eukaryota</taxon>
        <taxon>Metazoa</taxon>
        <taxon>Spiralia</taxon>
        <taxon>Lophotrochozoa</taxon>
        <taxon>Mollusca</taxon>
        <taxon>Gastropoda</taxon>
        <taxon>Caenogastropoda</taxon>
        <taxon>Sorbeoconcha</taxon>
        <taxon>Cerithioidea</taxon>
        <taxon>Batillariidae</taxon>
        <taxon>Batillaria</taxon>
    </lineage>
</organism>
<proteinExistence type="predicted"/>